<dbReference type="EnsemblMetazoa" id="G15528.1">
    <property type="protein sequence ID" value="G15528.1:cds"/>
    <property type="gene ID" value="G15528"/>
</dbReference>
<keyword evidence="2" id="KW-0812">Transmembrane</keyword>
<sequence length="589" mass="66042">MFVATSGGRLLFFVISILLDFILINAAGLHITSSNTTRDGISSVTKKECGIDLYNVNGTCTKCPKGTQGNNCSEKCQANMYGESCLEKCDCQPHQECNYIHGCIACPLGTFSTNCSLECPDGYYGMFCQEKCECKTSECDKAIGCPKKACPLGTFWTNCSVECPDGYYGMFCKEKCDCKTSECDKAIGCPKKDFILIDAAGLQVKNSNTARDRISSVTKKECGTDLYNVNGTCTKCPNGTRGNNCSEKCQANMYGESCLEKCDCQPHQECNYIRGCIDSLGICSKTESKDKICCDNFILTNGYCKACPLGTFRTNCSLECPDGYYGMFCKETCECKTSECDKATGCPKKDCRPGTYGKNCSDGCPDGFYNLFCKYESYRYFFGIIPIVLGTVIFTMVCVCRRCRKTKPRSFVDISTYPTQKNLCTHDDYDHIAYAWNYCNNNTQERSKISRKALETTTREADMSNKRLEAGVYNTLNLRVFDNEEHRPRKRSRSESSSLYVKSSIPLEPSAFRIKRVLNCNRTSSLRLTKSTDRNGKAEKGITKTNKNDEPSFNVYVYDLATFQDKSSVSQRQLFLEELSSHHLYLKKY</sequence>
<dbReference type="AlphaFoldDB" id="A0A8W8ISZ2"/>
<dbReference type="GO" id="GO:0005044">
    <property type="term" value="F:scavenger receptor activity"/>
    <property type="evidence" value="ECO:0007669"/>
    <property type="project" value="InterPro"/>
</dbReference>
<evidence type="ECO:0008006" key="5">
    <source>
        <dbReference type="Google" id="ProtNLM"/>
    </source>
</evidence>
<reference evidence="3" key="1">
    <citation type="submission" date="2022-08" db="UniProtKB">
        <authorList>
            <consortium name="EnsemblMetazoa"/>
        </authorList>
    </citation>
    <scope>IDENTIFICATION</scope>
    <source>
        <strain evidence="3">05x7-T-G4-1.051#20</strain>
    </source>
</reference>
<feature type="transmembrane region" description="Helical" evidence="2">
    <location>
        <begin position="12"/>
        <end position="31"/>
    </location>
</feature>
<keyword evidence="4" id="KW-1185">Reference proteome</keyword>
<dbReference type="PANTHER" id="PTHR24043">
    <property type="entry name" value="SCAVENGER RECEPTOR CLASS F"/>
    <property type="match status" value="1"/>
</dbReference>
<dbReference type="InterPro" id="IPR042635">
    <property type="entry name" value="MEGF10/SREC1/2-like"/>
</dbReference>
<feature type="transmembrane region" description="Helical" evidence="2">
    <location>
        <begin position="380"/>
        <end position="400"/>
    </location>
</feature>
<evidence type="ECO:0000256" key="1">
    <source>
        <dbReference type="ARBA" id="ARBA00022536"/>
    </source>
</evidence>
<accession>A0A8W8ISZ2</accession>
<proteinExistence type="predicted"/>
<dbReference type="Gene3D" id="2.170.300.10">
    <property type="entry name" value="Tie2 ligand-binding domain superfamily"/>
    <property type="match status" value="2"/>
</dbReference>
<organism evidence="3 4">
    <name type="scientific">Magallana gigas</name>
    <name type="common">Pacific oyster</name>
    <name type="synonym">Crassostrea gigas</name>
    <dbReference type="NCBI Taxonomy" id="29159"/>
    <lineage>
        <taxon>Eukaryota</taxon>
        <taxon>Metazoa</taxon>
        <taxon>Spiralia</taxon>
        <taxon>Lophotrochozoa</taxon>
        <taxon>Mollusca</taxon>
        <taxon>Bivalvia</taxon>
        <taxon>Autobranchia</taxon>
        <taxon>Pteriomorphia</taxon>
        <taxon>Ostreida</taxon>
        <taxon>Ostreoidea</taxon>
        <taxon>Ostreidae</taxon>
        <taxon>Magallana</taxon>
    </lineage>
</organism>
<dbReference type="PANTHER" id="PTHR24043:SF8">
    <property type="entry name" value="EGF-LIKE DOMAIN-CONTAINING PROTEIN"/>
    <property type="match status" value="1"/>
</dbReference>
<keyword evidence="1" id="KW-0245">EGF-like domain</keyword>
<evidence type="ECO:0000313" key="4">
    <source>
        <dbReference type="Proteomes" id="UP000005408"/>
    </source>
</evidence>
<protein>
    <recommendedName>
        <fullName evidence="5">Multiple epidermal growth factor-like domains 10</fullName>
    </recommendedName>
</protein>
<keyword evidence="2" id="KW-1133">Transmembrane helix</keyword>
<evidence type="ECO:0000313" key="3">
    <source>
        <dbReference type="EnsemblMetazoa" id="G15528.1:cds"/>
    </source>
</evidence>
<keyword evidence="2" id="KW-0472">Membrane</keyword>
<evidence type="ECO:0000256" key="2">
    <source>
        <dbReference type="SAM" id="Phobius"/>
    </source>
</evidence>
<name>A0A8W8ISZ2_MAGGI</name>
<dbReference type="Proteomes" id="UP000005408">
    <property type="component" value="Unassembled WGS sequence"/>
</dbReference>